<evidence type="ECO:0000313" key="2">
    <source>
        <dbReference type="Proteomes" id="UP001165960"/>
    </source>
</evidence>
<sequence length="232" mass="26164">MKLIHQLPAFLFTAAAVVWKEKDLIGTFKAVGPGRHELAEIHFGLNEVLIKRKEGSNVGSNVIMGHWYTSGEEAVIWEGKPGSEDQKARIEDPTKDPSKVPKMDPTKVHNKIHLEVNTVDTITYHCTTFVRTKKPTDLDTLAMVRYGRYVASASKSTISRAVFTEGEMALVYNPKLKTPDKYGKWEVKVFDKDSVDGILTDEKTQEKVKVHIEKQSENKLEINGELLTLEKN</sequence>
<evidence type="ECO:0000313" key="1">
    <source>
        <dbReference type="EMBL" id="KAJ9071184.1"/>
    </source>
</evidence>
<organism evidence="1 2">
    <name type="scientific">Entomophthora muscae</name>
    <dbReference type="NCBI Taxonomy" id="34485"/>
    <lineage>
        <taxon>Eukaryota</taxon>
        <taxon>Fungi</taxon>
        <taxon>Fungi incertae sedis</taxon>
        <taxon>Zoopagomycota</taxon>
        <taxon>Entomophthoromycotina</taxon>
        <taxon>Entomophthoromycetes</taxon>
        <taxon>Entomophthorales</taxon>
        <taxon>Entomophthoraceae</taxon>
        <taxon>Entomophthora</taxon>
    </lineage>
</organism>
<protein>
    <submittedName>
        <fullName evidence="1">Uncharacterized protein</fullName>
    </submittedName>
</protein>
<reference evidence="1" key="1">
    <citation type="submission" date="2022-04" db="EMBL/GenBank/DDBJ databases">
        <title>Genome of the entomopathogenic fungus Entomophthora muscae.</title>
        <authorList>
            <person name="Elya C."/>
            <person name="Lovett B.R."/>
            <person name="Lee E."/>
            <person name="Macias A.M."/>
            <person name="Hajek A.E."/>
            <person name="De Bivort B.L."/>
            <person name="Kasson M.T."/>
            <person name="De Fine Licht H.H."/>
            <person name="Stajich J.E."/>
        </authorList>
    </citation>
    <scope>NUCLEOTIDE SEQUENCE</scope>
    <source>
        <strain evidence="1">Berkeley</strain>
    </source>
</reference>
<accession>A0ACC2T930</accession>
<gene>
    <name evidence="1" type="ORF">DSO57_1039529</name>
</gene>
<dbReference type="EMBL" id="QTSX02003528">
    <property type="protein sequence ID" value="KAJ9071184.1"/>
    <property type="molecule type" value="Genomic_DNA"/>
</dbReference>
<name>A0ACC2T930_9FUNG</name>
<comment type="caution">
    <text evidence="1">The sequence shown here is derived from an EMBL/GenBank/DDBJ whole genome shotgun (WGS) entry which is preliminary data.</text>
</comment>
<dbReference type="Proteomes" id="UP001165960">
    <property type="component" value="Unassembled WGS sequence"/>
</dbReference>
<keyword evidence="2" id="KW-1185">Reference proteome</keyword>
<proteinExistence type="predicted"/>